<dbReference type="EMBL" id="CP029186">
    <property type="protein sequence ID" value="AWH86618.1"/>
    <property type="molecule type" value="Genomic_DNA"/>
</dbReference>
<dbReference type="AlphaFoldDB" id="A0A2S1R1R6"/>
<evidence type="ECO:0000259" key="1">
    <source>
        <dbReference type="Pfam" id="PF19920"/>
    </source>
</evidence>
<feature type="domain" description="MoxR-vWA-beta-propeller ternary system" evidence="1">
    <location>
        <begin position="8"/>
        <end position="208"/>
    </location>
</feature>
<dbReference type="Proteomes" id="UP000244929">
    <property type="component" value="Chromosome"/>
</dbReference>
<dbReference type="OrthoDB" id="886582at2"/>
<sequence length="209" mass="23714">MNQPDRPFLETLYHLRTVEHIILYNRLAPIPYREEQDVIAFLEGEYEREATDYPFTAPPFSPNAALWAAKTVYGAAQLFLYREDKATELKSLLPPYSGGIDASAMLSADLCLRFLPSIKHALEKVDVNDPLITILNAYLKDFHYSAIGTDEGPSAANLAAAMDNDCLRQLYLDRITERKAAKWADEATIKSALLANMGDYKNDFWREFQ</sequence>
<gene>
    <name evidence="2" type="ORF">HYN59_16540</name>
</gene>
<proteinExistence type="predicted"/>
<name>A0A2S1R1R6_9FLAO</name>
<dbReference type="KEGG" id="falb:HYN59_16540"/>
<reference evidence="2 3" key="1">
    <citation type="submission" date="2018-04" db="EMBL/GenBank/DDBJ databases">
        <title>Genome sequencing of Flavobacterium sp. HYN0059.</title>
        <authorList>
            <person name="Yi H."/>
            <person name="Baek C."/>
        </authorList>
    </citation>
    <scope>NUCLEOTIDE SEQUENCE [LARGE SCALE GENOMIC DNA]</scope>
    <source>
        <strain evidence="2 3">HYN0059</strain>
    </source>
</reference>
<dbReference type="RefSeq" id="WP_108779341.1">
    <property type="nucleotide sequence ID" value="NZ_CP029186.1"/>
</dbReference>
<organism evidence="2 3">
    <name type="scientific">Flavobacterium album</name>
    <dbReference type="NCBI Taxonomy" id="2175091"/>
    <lineage>
        <taxon>Bacteria</taxon>
        <taxon>Pseudomonadati</taxon>
        <taxon>Bacteroidota</taxon>
        <taxon>Flavobacteriia</taxon>
        <taxon>Flavobacteriales</taxon>
        <taxon>Flavobacteriaceae</taxon>
        <taxon>Flavobacterium</taxon>
    </lineage>
</organism>
<dbReference type="InterPro" id="IPR045549">
    <property type="entry name" value="bpX4"/>
</dbReference>
<evidence type="ECO:0000313" key="2">
    <source>
        <dbReference type="EMBL" id="AWH86618.1"/>
    </source>
</evidence>
<accession>A0A2S1R1R6</accession>
<dbReference type="Pfam" id="PF19920">
    <property type="entry name" value="bpX4"/>
    <property type="match status" value="1"/>
</dbReference>
<protein>
    <recommendedName>
        <fullName evidence="1">MoxR-vWA-beta-propeller ternary system domain-containing protein</fullName>
    </recommendedName>
</protein>
<evidence type="ECO:0000313" key="3">
    <source>
        <dbReference type="Proteomes" id="UP000244929"/>
    </source>
</evidence>
<keyword evidence="3" id="KW-1185">Reference proteome</keyword>